<name>A0ABM3ULI3_MUSDO</name>
<feature type="region of interest" description="Disordered" evidence="1">
    <location>
        <begin position="63"/>
        <end position="84"/>
    </location>
</feature>
<accession>A0ABM3ULI3</accession>
<gene>
    <name evidence="3" type="primary">LOC131800725</name>
</gene>
<feature type="region of interest" description="Disordered" evidence="1">
    <location>
        <begin position="13"/>
        <end position="37"/>
    </location>
</feature>
<protein>
    <submittedName>
        <fullName evidence="3">Uncharacterized protein LOC131800725</fullName>
    </submittedName>
</protein>
<feature type="compositionally biased region" description="Polar residues" evidence="1">
    <location>
        <begin position="13"/>
        <end position="22"/>
    </location>
</feature>
<evidence type="ECO:0000313" key="3">
    <source>
        <dbReference type="RefSeq" id="XP_058974386.1"/>
    </source>
</evidence>
<feature type="compositionally biased region" description="Low complexity" evidence="1">
    <location>
        <begin position="23"/>
        <end position="36"/>
    </location>
</feature>
<dbReference type="GeneID" id="131800725"/>
<feature type="compositionally biased region" description="Low complexity" evidence="1">
    <location>
        <begin position="63"/>
        <end position="82"/>
    </location>
</feature>
<dbReference type="RefSeq" id="XP_058974386.1">
    <property type="nucleotide sequence ID" value="XM_059118403.1"/>
</dbReference>
<evidence type="ECO:0000313" key="2">
    <source>
        <dbReference type="Proteomes" id="UP001652621"/>
    </source>
</evidence>
<organism evidence="2 3">
    <name type="scientific">Musca domestica</name>
    <name type="common">House fly</name>
    <dbReference type="NCBI Taxonomy" id="7370"/>
    <lineage>
        <taxon>Eukaryota</taxon>
        <taxon>Metazoa</taxon>
        <taxon>Ecdysozoa</taxon>
        <taxon>Arthropoda</taxon>
        <taxon>Hexapoda</taxon>
        <taxon>Insecta</taxon>
        <taxon>Pterygota</taxon>
        <taxon>Neoptera</taxon>
        <taxon>Endopterygota</taxon>
        <taxon>Diptera</taxon>
        <taxon>Brachycera</taxon>
        <taxon>Muscomorpha</taxon>
        <taxon>Muscoidea</taxon>
        <taxon>Muscidae</taxon>
        <taxon>Musca</taxon>
    </lineage>
</organism>
<keyword evidence="2" id="KW-1185">Reference proteome</keyword>
<evidence type="ECO:0000256" key="1">
    <source>
        <dbReference type="SAM" id="MobiDB-lite"/>
    </source>
</evidence>
<proteinExistence type="predicted"/>
<reference evidence="3" key="1">
    <citation type="submission" date="2025-08" db="UniProtKB">
        <authorList>
            <consortium name="RefSeq"/>
        </authorList>
    </citation>
    <scope>IDENTIFICATION</scope>
    <source>
        <strain evidence="3">Aabys</strain>
        <tissue evidence="3">Whole body</tissue>
    </source>
</reference>
<dbReference type="Proteomes" id="UP001652621">
    <property type="component" value="Unplaced"/>
</dbReference>
<sequence length="137" mass="14109">MAAIVGAFTKHMQSVKTTDAPQTTATNGSSSTGNNNRVSCATIAPQVTSAMVSASANNTASTSTASACTASSSSSSSSTPATGGEYEMFCRHMQKITRLSENDLLTDPSSPPCSMKISITPHTSILDRLSNILNGQE</sequence>